<evidence type="ECO:0000313" key="1">
    <source>
        <dbReference type="EMBL" id="SGY20187.1"/>
    </source>
</evidence>
<keyword evidence="2" id="KW-1185">Reference proteome</keyword>
<dbReference type="Proteomes" id="UP000249464">
    <property type="component" value="Unassembled WGS sequence"/>
</dbReference>
<organism evidence="1 2">
    <name type="scientific">Microbotryum silenes-dioicae</name>
    <dbReference type="NCBI Taxonomy" id="796604"/>
    <lineage>
        <taxon>Eukaryota</taxon>
        <taxon>Fungi</taxon>
        <taxon>Dikarya</taxon>
        <taxon>Basidiomycota</taxon>
        <taxon>Pucciniomycotina</taxon>
        <taxon>Microbotryomycetes</taxon>
        <taxon>Microbotryales</taxon>
        <taxon>Microbotryaceae</taxon>
        <taxon>Microbotryum</taxon>
    </lineage>
</organism>
<dbReference type="AlphaFoldDB" id="A0A2X0LYX6"/>
<sequence length="76" mass="8362">MDQTRSSAAPVVALAARAQKSSMSPTQTWIRGTCEETAKKFDVSEEDCVQVSVVRDSCRISGTKYPCRFGRSMTQV</sequence>
<protein>
    <submittedName>
        <fullName evidence="1">BQ5605_C017g08516 protein</fullName>
    </submittedName>
</protein>
<evidence type="ECO:0000313" key="2">
    <source>
        <dbReference type="Proteomes" id="UP000249464"/>
    </source>
</evidence>
<dbReference type="EMBL" id="FQNC01000017">
    <property type="protein sequence ID" value="SGY20187.1"/>
    <property type="molecule type" value="Genomic_DNA"/>
</dbReference>
<reference evidence="1 2" key="1">
    <citation type="submission" date="2016-11" db="EMBL/GenBank/DDBJ databases">
        <authorList>
            <person name="Jaros S."/>
            <person name="Januszkiewicz K."/>
            <person name="Wedrychowicz H."/>
        </authorList>
    </citation>
    <scope>NUCLEOTIDE SEQUENCE [LARGE SCALE GENOMIC DNA]</scope>
</reference>
<proteinExistence type="predicted"/>
<accession>A0A2X0LYX6</accession>
<gene>
    <name evidence="1" type="primary">BQ5605_C017g08516</name>
    <name evidence="1" type="ORF">BQ5605_C017G08516</name>
</gene>
<name>A0A2X0LYX6_9BASI</name>